<keyword evidence="3" id="KW-0460">Magnesium</keyword>
<evidence type="ECO:0000256" key="1">
    <source>
        <dbReference type="ARBA" id="ARBA00001946"/>
    </source>
</evidence>
<dbReference type="PANTHER" id="PTHR31739:SF4">
    <property type="entry name" value="ENT-COPALYL DIPHOSPHATE SYNTHASE, CHLOROPLASTIC"/>
    <property type="match status" value="1"/>
</dbReference>
<dbReference type="PANTHER" id="PTHR31739">
    <property type="entry name" value="ENT-COPALYL DIPHOSPHATE SYNTHASE, CHLOROPLASTIC"/>
    <property type="match status" value="1"/>
</dbReference>
<evidence type="ECO:0000256" key="3">
    <source>
        <dbReference type="ARBA" id="ARBA00022842"/>
    </source>
</evidence>
<evidence type="ECO:0000313" key="5">
    <source>
        <dbReference type="Proteomes" id="UP001202328"/>
    </source>
</evidence>
<dbReference type="InterPro" id="IPR050148">
    <property type="entry name" value="Terpene_synthase-like"/>
</dbReference>
<reference evidence="4" key="1">
    <citation type="submission" date="2022-04" db="EMBL/GenBank/DDBJ databases">
        <title>A functionally conserved STORR gene fusion in Papaver species that diverged 16.8 million years ago.</title>
        <authorList>
            <person name="Catania T."/>
        </authorList>
    </citation>
    <scope>NUCLEOTIDE SEQUENCE</scope>
    <source>
        <strain evidence="4">S-188037</strain>
    </source>
</reference>
<gene>
    <name evidence="4" type="ORF">MKW98_002819</name>
</gene>
<comment type="cofactor">
    <cofactor evidence="1">
        <name>Mg(2+)</name>
        <dbReference type="ChEBI" id="CHEBI:18420"/>
    </cofactor>
</comment>
<dbReference type="Gene3D" id="1.50.10.160">
    <property type="match status" value="1"/>
</dbReference>
<keyword evidence="5" id="KW-1185">Reference proteome</keyword>
<dbReference type="GO" id="GO:0000287">
    <property type="term" value="F:magnesium ion binding"/>
    <property type="evidence" value="ECO:0007669"/>
    <property type="project" value="TreeGrafter"/>
</dbReference>
<sequence>MLELDVANDRPGCTALHDICAKRNQKLTRIPKELMHDVPTPLLYSLEGMPDLDWKKLLKLQSKDGSFLFSPSSTAFALMQTKDEKCFEYLQTVVKRFDGGGKSTLRIMLYEY</sequence>
<accession>A0AAD4S7N2</accession>
<dbReference type="EMBL" id="JAJJMB010013226">
    <property type="protein sequence ID" value="KAI3869930.1"/>
    <property type="molecule type" value="Genomic_DNA"/>
</dbReference>
<dbReference type="GO" id="GO:0010333">
    <property type="term" value="F:terpene synthase activity"/>
    <property type="evidence" value="ECO:0007669"/>
    <property type="project" value="InterPro"/>
</dbReference>
<dbReference type="GO" id="GO:0009686">
    <property type="term" value="P:gibberellin biosynthetic process"/>
    <property type="evidence" value="ECO:0007669"/>
    <property type="project" value="TreeGrafter"/>
</dbReference>
<proteinExistence type="predicted"/>
<protein>
    <submittedName>
        <fullName evidence="4">Uncharacterized protein</fullName>
    </submittedName>
</protein>
<dbReference type="GO" id="GO:0009507">
    <property type="term" value="C:chloroplast"/>
    <property type="evidence" value="ECO:0007669"/>
    <property type="project" value="TreeGrafter"/>
</dbReference>
<organism evidence="4 5">
    <name type="scientific">Papaver atlanticum</name>
    <dbReference type="NCBI Taxonomy" id="357466"/>
    <lineage>
        <taxon>Eukaryota</taxon>
        <taxon>Viridiplantae</taxon>
        <taxon>Streptophyta</taxon>
        <taxon>Embryophyta</taxon>
        <taxon>Tracheophyta</taxon>
        <taxon>Spermatophyta</taxon>
        <taxon>Magnoliopsida</taxon>
        <taxon>Ranunculales</taxon>
        <taxon>Papaveraceae</taxon>
        <taxon>Papaveroideae</taxon>
        <taxon>Papaver</taxon>
    </lineage>
</organism>
<name>A0AAD4S7N2_9MAGN</name>
<comment type="caution">
    <text evidence="4">The sequence shown here is derived from an EMBL/GenBank/DDBJ whole genome shotgun (WGS) entry which is preliminary data.</text>
</comment>
<dbReference type="Proteomes" id="UP001202328">
    <property type="component" value="Unassembled WGS sequence"/>
</dbReference>
<evidence type="ECO:0000313" key="4">
    <source>
        <dbReference type="EMBL" id="KAI3869930.1"/>
    </source>
</evidence>
<evidence type="ECO:0000256" key="2">
    <source>
        <dbReference type="ARBA" id="ARBA00022723"/>
    </source>
</evidence>
<dbReference type="AlphaFoldDB" id="A0AAD4S7N2"/>
<keyword evidence="2" id="KW-0479">Metal-binding</keyword>